<gene>
    <name evidence="1" type="ordered locus">ASAC_0572</name>
</gene>
<dbReference type="Gene3D" id="1.20.200.10">
    <property type="entry name" value="Fumarase/aspartase (Central domain)"/>
    <property type="match status" value="1"/>
</dbReference>
<dbReference type="EMBL" id="CP001742">
    <property type="protein sequence ID" value="ADL18979.1"/>
    <property type="molecule type" value="Genomic_DNA"/>
</dbReference>
<dbReference type="PANTHER" id="PTHR10362">
    <property type="entry name" value="HISTIDINE AMMONIA-LYASE"/>
    <property type="match status" value="1"/>
</dbReference>
<dbReference type="AlphaFoldDB" id="D9Q0Z1"/>
<dbReference type="InterPro" id="IPR001106">
    <property type="entry name" value="Aromatic_Lyase"/>
</dbReference>
<proteinExistence type="predicted"/>
<dbReference type="OrthoDB" id="27422at2157"/>
<dbReference type="HOGENOM" id="CLU_014801_4_1_2"/>
<dbReference type="STRING" id="666510.ASAC_0572"/>
<dbReference type="EC" id="4.3.1.3" evidence="1"/>
<evidence type="ECO:0000313" key="2">
    <source>
        <dbReference type="Proteomes" id="UP000000346"/>
    </source>
</evidence>
<dbReference type="Pfam" id="PF00221">
    <property type="entry name" value="Lyase_aromatic"/>
    <property type="match status" value="1"/>
</dbReference>
<dbReference type="RefSeq" id="WP_013266491.1">
    <property type="nucleotide sequence ID" value="NC_014374.1"/>
</dbReference>
<dbReference type="Gene3D" id="1.10.275.10">
    <property type="entry name" value="Fumarase/aspartase (N-terminal domain)"/>
    <property type="match status" value="1"/>
</dbReference>
<sequence length="470" mass="49348">MKVCAGQRLTVEDICNVAVNSPVSMCQESLQLLSRSRKAYEAGASLGKVYGYSTGLGALASAEEGTWRGREAQVLREHDLGIGPEAPREVVRAAMLVRASQLAQGFAPVRPEVAQRLVDSLNYDIVPAVSLEGSVGASGDLAPLARISRCIYSGEGQATVRGRRLSCGEALEAAGLKPLELGPGEALAIINSNAFSVAMASLGVCASLRLLGESLNVMSETLEVTGCNPQHFSTAVANSKRLEGVKDVVASLKVDCQRSPRLQDPYCIRCVPQVYGSALEVLRFAAKLLEAEAYSSSDNPFVYNDSVYHACNFHASAAGMASDMAKVALAHVGNMIERRTAHLLSSATTGLPDFLAVKGTVVGAMIYQYTAASLAAKLRQLASPGSVHSIPTSGLQEDVVSMAPNSSYELLRSTAVLARLIAVEDALASQASKVARGLPLDDPKDALERSLAKVVGEAGLSGLSFIVNLA</sequence>
<dbReference type="SMR" id="D9Q0Z1"/>
<reference evidence="1 2" key="1">
    <citation type="journal article" date="2010" name="Appl. Environ. Microbiol.">
        <title>The genome sequence of the crenarchaeon Acidilobus saccharovorans supports a new order, Acidilobales, and suggests an important ecological role in terrestrial acidic hot springs.</title>
        <authorList>
            <person name="Mardanov A.V."/>
            <person name="Svetlitchnyi V.A."/>
            <person name="Beletsky A.V."/>
            <person name="Prokofeva M.I."/>
            <person name="Bonch-Osmolovskaya E.A."/>
            <person name="Ravin N.V."/>
            <person name="Skryabin K.G."/>
        </authorList>
    </citation>
    <scope>NUCLEOTIDE SEQUENCE [LARGE SCALE GENOMIC DNA]</scope>
    <source>
        <strain evidence="2">DSM 16705 / JCM 18335 / VKM B-2471 / 345-15</strain>
    </source>
</reference>
<dbReference type="InterPro" id="IPR008948">
    <property type="entry name" value="L-Aspartase-like"/>
</dbReference>
<dbReference type="InterPro" id="IPR022313">
    <property type="entry name" value="Phe/His_NH3-lyase_AS"/>
</dbReference>
<name>D9Q0Z1_ACIS3</name>
<keyword evidence="2" id="KW-1185">Reference proteome</keyword>
<accession>D9Q0Z1</accession>
<keyword evidence="1" id="KW-0456">Lyase</keyword>
<dbReference type="KEGG" id="asc:ASAC_0572"/>
<dbReference type="SUPFAM" id="SSF48557">
    <property type="entry name" value="L-aspartase-like"/>
    <property type="match status" value="1"/>
</dbReference>
<organism evidence="1 2">
    <name type="scientific">Acidilobus saccharovorans (strain DSM 16705 / JCM 18335 / VKM B-2471 / 345-15)</name>
    <dbReference type="NCBI Taxonomy" id="666510"/>
    <lineage>
        <taxon>Archaea</taxon>
        <taxon>Thermoproteota</taxon>
        <taxon>Thermoprotei</taxon>
        <taxon>Acidilobales</taxon>
        <taxon>Acidilobaceae</taxon>
        <taxon>Acidilobus</taxon>
    </lineage>
</organism>
<dbReference type="Proteomes" id="UP000000346">
    <property type="component" value="Chromosome"/>
</dbReference>
<dbReference type="InterPro" id="IPR024083">
    <property type="entry name" value="Fumarase/histidase_N"/>
</dbReference>
<dbReference type="CDD" id="cd00332">
    <property type="entry name" value="PAL-HAL"/>
    <property type="match status" value="1"/>
</dbReference>
<dbReference type="GO" id="GO:0004397">
    <property type="term" value="F:histidine ammonia-lyase activity"/>
    <property type="evidence" value="ECO:0007669"/>
    <property type="project" value="UniProtKB-EC"/>
</dbReference>
<dbReference type="eggNOG" id="arCOG04671">
    <property type="taxonomic scope" value="Archaea"/>
</dbReference>
<dbReference type="InParanoid" id="D9Q0Z1"/>
<evidence type="ECO:0000313" key="1">
    <source>
        <dbReference type="EMBL" id="ADL18979.1"/>
    </source>
</evidence>
<protein>
    <submittedName>
        <fullName evidence="1">Histidine ammonia-lyase</fullName>
        <ecNumber evidence="1">4.3.1.3</ecNumber>
    </submittedName>
</protein>
<dbReference type="GeneID" id="9498804"/>
<dbReference type="PROSITE" id="PS00488">
    <property type="entry name" value="PAL_HISTIDASE"/>
    <property type="match status" value="1"/>
</dbReference>